<gene>
    <name evidence="2" type="ORF">DPMN_192032</name>
</gene>
<dbReference type="AlphaFoldDB" id="A0A9D3XZM4"/>
<name>A0A9D3XZM4_DREPO</name>
<comment type="caution">
    <text evidence="2">The sequence shown here is derived from an EMBL/GenBank/DDBJ whole genome shotgun (WGS) entry which is preliminary data.</text>
</comment>
<sequence length="270" mass="30916">MEDAMNKPNDNILSSDHADQTVSPQEQRHRKTVTRLKRWKTISQCKHDKHYEPTAQRSRLGQVFGDDAMLDLDPSWFQMFKQTVADDTYLGQMLSESERSSIRNSLQNETSIAILSRFLERWNKTASAWQNGTLTKLEETTRVISLSRLKLKIKQYITDNDAASARGYANIFDQFDYASFAYNQALQKEMSEGGSKSEGVCARVRVCILQELVLTRDAFTARLELENGEQSDLHNLKIEIEIRETYGLANNSIDTFSIVNDLSTKKNIKC</sequence>
<dbReference type="Proteomes" id="UP000828390">
    <property type="component" value="Unassembled WGS sequence"/>
</dbReference>
<dbReference type="EMBL" id="JAIWYP010000040">
    <property type="protein sequence ID" value="KAH3691282.1"/>
    <property type="molecule type" value="Genomic_DNA"/>
</dbReference>
<reference evidence="2" key="1">
    <citation type="journal article" date="2019" name="bioRxiv">
        <title>The Genome of the Zebra Mussel, Dreissena polymorpha: A Resource for Invasive Species Research.</title>
        <authorList>
            <person name="McCartney M.A."/>
            <person name="Auch B."/>
            <person name="Kono T."/>
            <person name="Mallez S."/>
            <person name="Zhang Y."/>
            <person name="Obille A."/>
            <person name="Becker A."/>
            <person name="Abrahante J.E."/>
            <person name="Garbe J."/>
            <person name="Badalamenti J.P."/>
            <person name="Herman A."/>
            <person name="Mangelson H."/>
            <person name="Liachko I."/>
            <person name="Sullivan S."/>
            <person name="Sone E.D."/>
            <person name="Koren S."/>
            <person name="Silverstein K.A.T."/>
            <person name="Beckman K.B."/>
            <person name="Gohl D.M."/>
        </authorList>
    </citation>
    <scope>NUCLEOTIDE SEQUENCE</scope>
    <source>
        <strain evidence="2">Duluth1</strain>
        <tissue evidence="2">Whole animal</tissue>
    </source>
</reference>
<evidence type="ECO:0000313" key="2">
    <source>
        <dbReference type="EMBL" id="KAH3691282.1"/>
    </source>
</evidence>
<evidence type="ECO:0000313" key="3">
    <source>
        <dbReference type="Proteomes" id="UP000828390"/>
    </source>
</evidence>
<accession>A0A9D3XZM4</accession>
<protein>
    <submittedName>
        <fullName evidence="2">Uncharacterized protein</fullName>
    </submittedName>
</protein>
<organism evidence="2 3">
    <name type="scientific">Dreissena polymorpha</name>
    <name type="common">Zebra mussel</name>
    <name type="synonym">Mytilus polymorpha</name>
    <dbReference type="NCBI Taxonomy" id="45954"/>
    <lineage>
        <taxon>Eukaryota</taxon>
        <taxon>Metazoa</taxon>
        <taxon>Spiralia</taxon>
        <taxon>Lophotrochozoa</taxon>
        <taxon>Mollusca</taxon>
        <taxon>Bivalvia</taxon>
        <taxon>Autobranchia</taxon>
        <taxon>Heteroconchia</taxon>
        <taxon>Euheterodonta</taxon>
        <taxon>Imparidentia</taxon>
        <taxon>Neoheterodontei</taxon>
        <taxon>Myida</taxon>
        <taxon>Dreissenoidea</taxon>
        <taxon>Dreissenidae</taxon>
        <taxon>Dreissena</taxon>
    </lineage>
</organism>
<proteinExistence type="predicted"/>
<keyword evidence="3" id="KW-1185">Reference proteome</keyword>
<feature type="region of interest" description="Disordered" evidence="1">
    <location>
        <begin position="1"/>
        <end position="34"/>
    </location>
</feature>
<reference evidence="2" key="2">
    <citation type="submission" date="2020-11" db="EMBL/GenBank/DDBJ databases">
        <authorList>
            <person name="McCartney M.A."/>
            <person name="Auch B."/>
            <person name="Kono T."/>
            <person name="Mallez S."/>
            <person name="Becker A."/>
            <person name="Gohl D.M."/>
            <person name="Silverstein K.A.T."/>
            <person name="Koren S."/>
            <person name="Bechman K.B."/>
            <person name="Herman A."/>
            <person name="Abrahante J.E."/>
            <person name="Garbe J."/>
        </authorList>
    </citation>
    <scope>NUCLEOTIDE SEQUENCE</scope>
    <source>
        <strain evidence="2">Duluth1</strain>
        <tissue evidence="2">Whole animal</tissue>
    </source>
</reference>
<evidence type="ECO:0000256" key="1">
    <source>
        <dbReference type="SAM" id="MobiDB-lite"/>
    </source>
</evidence>
<feature type="compositionally biased region" description="Polar residues" evidence="1">
    <location>
        <begin position="8"/>
        <end position="25"/>
    </location>
</feature>